<reference evidence="1 2" key="1">
    <citation type="submission" date="2019-03" db="EMBL/GenBank/DDBJ databases">
        <title>Single cell metagenomics reveals metabolic interactions within the superorganism composed of flagellate Streblomastix strix and complex community of Bacteroidetes bacteria on its surface.</title>
        <authorList>
            <person name="Treitli S.C."/>
            <person name="Kolisko M."/>
            <person name="Husnik F."/>
            <person name="Keeling P."/>
            <person name="Hampl V."/>
        </authorList>
    </citation>
    <scope>NUCLEOTIDE SEQUENCE [LARGE SCALE GENOMIC DNA]</scope>
    <source>
        <strain evidence="1">ST1C</strain>
    </source>
</reference>
<dbReference type="EMBL" id="SNRW01007641">
    <property type="protein sequence ID" value="KAA6380912.1"/>
    <property type="molecule type" value="Genomic_DNA"/>
</dbReference>
<organism evidence="1 2">
    <name type="scientific">Streblomastix strix</name>
    <dbReference type="NCBI Taxonomy" id="222440"/>
    <lineage>
        <taxon>Eukaryota</taxon>
        <taxon>Metamonada</taxon>
        <taxon>Preaxostyla</taxon>
        <taxon>Oxymonadida</taxon>
        <taxon>Streblomastigidae</taxon>
        <taxon>Streblomastix</taxon>
    </lineage>
</organism>
<gene>
    <name evidence="1" type="ORF">EZS28_023560</name>
</gene>
<sequence>MNPPEKPDIVYLLAGPTAQTVFAYKKFNIRIVIIGFESNGAMQIIDQRHVIPAPYEALTQPAPLDLYHSPTFENFNCTDRTGGFYGKDNENAFHTSTLFEGKKASKTLYPNKYMIAWKLATDDSFMSGYYSSKLGARTNIQVILHGNLTRAILDNTDTNKDQNQNDLKQFIANRNYPDPTKASITPMMQYLCDAFIRITFDNNPDPYVLNIDVIGELAGSAINAG</sequence>
<evidence type="ECO:0000313" key="1">
    <source>
        <dbReference type="EMBL" id="KAA6380912.1"/>
    </source>
</evidence>
<dbReference type="Proteomes" id="UP000324800">
    <property type="component" value="Unassembled WGS sequence"/>
</dbReference>
<name>A0A5J4VEN4_9EUKA</name>
<proteinExistence type="predicted"/>
<dbReference type="AlphaFoldDB" id="A0A5J4VEN4"/>
<protein>
    <submittedName>
        <fullName evidence="1">Uncharacterized protein</fullName>
    </submittedName>
</protein>
<accession>A0A5J4VEN4</accession>
<comment type="caution">
    <text evidence="1">The sequence shown here is derived from an EMBL/GenBank/DDBJ whole genome shotgun (WGS) entry which is preliminary data.</text>
</comment>
<evidence type="ECO:0000313" key="2">
    <source>
        <dbReference type="Proteomes" id="UP000324800"/>
    </source>
</evidence>